<keyword evidence="4" id="KW-1185">Reference proteome</keyword>
<dbReference type="AlphaFoldDB" id="A0A934ICM1"/>
<organism evidence="3 4">
    <name type="scientific">Sanguibacter suaedae</name>
    <dbReference type="NCBI Taxonomy" id="2795737"/>
    <lineage>
        <taxon>Bacteria</taxon>
        <taxon>Bacillati</taxon>
        <taxon>Actinomycetota</taxon>
        <taxon>Actinomycetes</taxon>
        <taxon>Micrococcales</taxon>
        <taxon>Sanguibacteraceae</taxon>
        <taxon>Sanguibacter</taxon>
    </lineage>
</organism>
<name>A0A934ICM1_9MICO</name>
<evidence type="ECO:0000313" key="4">
    <source>
        <dbReference type="Proteomes" id="UP000602087"/>
    </source>
</evidence>
<evidence type="ECO:0000313" key="3">
    <source>
        <dbReference type="EMBL" id="MBI9116210.1"/>
    </source>
</evidence>
<comment type="caution">
    <text evidence="3">The sequence shown here is derived from an EMBL/GenBank/DDBJ whole genome shotgun (WGS) entry which is preliminary data.</text>
</comment>
<evidence type="ECO:0000256" key="1">
    <source>
        <dbReference type="SAM" id="MobiDB-lite"/>
    </source>
</evidence>
<proteinExistence type="predicted"/>
<gene>
    <name evidence="3" type="ORF">JAV76_14445</name>
</gene>
<dbReference type="RefSeq" id="WP_198734779.1">
    <property type="nucleotide sequence ID" value="NZ_JAEINH010000020.1"/>
</dbReference>
<evidence type="ECO:0000259" key="2">
    <source>
        <dbReference type="Pfam" id="PF18755"/>
    </source>
</evidence>
<accession>A0A934ICM1</accession>
<protein>
    <recommendedName>
        <fullName evidence="2">RAMA domain-containing protein</fullName>
    </recommendedName>
</protein>
<dbReference type="EMBL" id="JAEINH010000020">
    <property type="protein sequence ID" value="MBI9116210.1"/>
    <property type="molecule type" value="Genomic_DNA"/>
</dbReference>
<feature type="region of interest" description="Disordered" evidence="1">
    <location>
        <begin position="344"/>
        <end position="375"/>
    </location>
</feature>
<dbReference type="Pfam" id="PF18755">
    <property type="entry name" value="RAMA"/>
    <property type="match status" value="1"/>
</dbReference>
<dbReference type="InterPro" id="IPR040843">
    <property type="entry name" value="RAMA"/>
</dbReference>
<sequence>MALFAVGDGRSALVTPTRPAEQSFAAEARAVVHEHLAALLGEKVFVVTTEPGGQAPLAIHRGAPPDILGLDTAGRPVVVEIATTLTGDGLLEAFRVAGKASRLTRSDMAALYAPGPDRFHKDLSDFLEALPVSAGTSQHRGPRLVVVCAEVAPDLLDALRFFRDSGARVDVLHVGMVQGPHDQRFMDVSPLGPESDAARRAVEQALTGATPVVARTSAFGTVAGPTFPTPVVPTAGGAAQDTGVHDAGPAWLAPGSPDLLDGLDLPQAPEDPDDVWWAQTPDPVGGVDASDAAALGEAALHDATSTPHLASRTPYTPVFLDLPDELAQLPERPSGVPLMDFGPLPGLDLTVPPSPESGYAPGPGSGSDGLPTSTGYPASRAFRSSGLAAARKYIPERVDETGGGLAPVPSAPVARTSVLGVGRDRPDALEPDVESGALLTRPYTADVPVRDVPTLHGPVDQDLVRLAADLTEPLEVVWLRLRRGERFVAVLHPDGTLVLDDGTRCADPSWAASSVSGGSVVDGWRVWRAGDDGPTLGELRA</sequence>
<feature type="domain" description="RAMA" evidence="2">
    <location>
        <begin position="466"/>
        <end position="540"/>
    </location>
</feature>
<dbReference type="Proteomes" id="UP000602087">
    <property type="component" value="Unassembled WGS sequence"/>
</dbReference>
<reference evidence="3" key="1">
    <citation type="submission" date="2020-12" db="EMBL/GenBank/DDBJ databases">
        <title>Sanguibacter suaedae sp. nov., isolated from Suaeda aralocaspica.</title>
        <authorList>
            <person name="Ma Q."/>
        </authorList>
    </citation>
    <scope>NUCLEOTIDE SEQUENCE</scope>
    <source>
        <strain evidence="3">YZGR15</strain>
    </source>
</reference>